<dbReference type="SMART" id="SM00220">
    <property type="entry name" value="S_TKc"/>
    <property type="match status" value="1"/>
</dbReference>
<dbReference type="FunFam" id="1.10.510.10:FF:000414">
    <property type="entry name" value="Interleukin-1 receptor-associated kinase 4"/>
    <property type="match status" value="1"/>
</dbReference>
<evidence type="ECO:0000256" key="6">
    <source>
        <dbReference type="ARBA" id="ARBA00047899"/>
    </source>
</evidence>
<keyword evidence="8" id="KW-0963">Cytoplasm</keyword>
<dbReference type="InterPro" id="IPR017428">
    <property type="entry name" value="IRAK4"/>
</dbReference>
<comment type="subunit">
    <text evidence="8">Associates with MYD88 and IRAK2 to form a ternary complex called the Myddosome.</text>
</comment>
<dbReference type="InterPro" id="IPR017441">
    <property type="entry name" value="Protein_kinase_ATP_BS"/>
</dbReference>
<comment type="caution">
    <text evidence="13">The sequence shown here is derived from an EMBL/GenBank/DDBJ whole genome shotgun (WGS) entry which is preliminary data.</text>
</comment>
<comment type="subcellular location">
    <subcellularLocation>
        <location evidence="8">Cytoplasm</location>
    </subcellularLocation>
</comment>
<keyword evidence="2 8" id="KW-0808">Transferase</keyword>
<accession>A0A9D3PBI1</accession>
<dbReference type="GO" id="GO:0000287">
    <property type="term" value="F:magnesium ion binding"/>
    <property type="evidence" value="ECO:0007669"/>
    <property type="project" value="InterPro"/>
</dbReference>
<dbReference type="Pfam" id="PF00069">
    <property type="entry name" value="Pkinase"/>
    <property type="match status" value="1"/>
</dbReference>
<organism evidence="13 14">
    <name type="scientific">Megalops atlanticus</name>
    <name type="common">Tarpon</name>
    <name type="synonym">Clupea gigantea</name>
    <dbReference type="NCBI Taxonomy" id="7932"/>
    <lineage>
        <taxon>Eukaryota</taxon>
        <taxon>Metazoa</taxon>
        <taxon>Chordata</taxon>
        <taxon>Craniata</taxon>
        <taxon>Vertebrata</taxon>
        <taxon>Euteleostomi</taxon>
        <taxon>Actinopterygii</taxon>
        <taxon>Neopterygii</taxon>
        <taxon>Teleostei</taxon>
        <taxon>Elopiformes</taxon>
        <taxon>Megalopidae</taxon>
        <taxon>Megalops</taxon>
    </lineage>
</organism>
<comment type="function">
    <text evidence="8">Serine/threonine-protein kinase that plays a critical role in initiating innate immune response against foreign pathogens.</text>
</comment>
<gene>
    <name evidence="13" type="ORF">MATL_G00262960</name>
</gene>
<dbReference type="GO" id="GO:0005524">
    <property type="term" value="F:ATP binding"/>
    <property type="evidence" value="ECO:0007669"/>
    <property type="project" value="UniProtKB-UniRule"/>
</dbReference>
<dbReference type="EMBL" id="JAFDVH010000025">
    <property type="protein sequence ID" value="KAG7454733.1"/>
    <property type="molecule type" value="Genomic_DNA"/>
</dbReference>
<evidence type="ECO:0000256" key="9">
    <source>
        <dbReference type="PIRSR" id="PIRSR038189-1"/>
    </source>
</evidence>
<keyword evidence="14" id="KW-1185">Reference proteome</keyword>
<dbReference type="SUPFAM" id="SSF47986">
    <property type="entry name" value="DEATH domain"/>
    <property type="match status" value="1"/>
</dbReference>
<comment type="catalytic activity">
    <reaction evidence="7 8">
        <text>L-seryl-[protein] + ATP = O-phospho-L-seryl-[protein] + ADP + H(+)</text>
        <dbReference type="Rhea" id="RHEA:17989"/>
        <dbReference type="Rhea" id="RHEA-COMP:9863"/>
        <dbReference type="Rhea" id="RHEA-COMP:11604"/>
        <dbReference type="ChEBI" id="CHEBI:15378"/>
        <dbReference type="ChEBI" id="CHEBI:29999"/>
        <dbReference type="ChEBI" id="CHEBI:30616"/>
        <dbReference type="ChEBI" id="CHEBI:83421"/>
        <dbReference type="ChEBI" id="CHEBI:456216"/>
        <dbReference type="EC" id="2.7.11.1"/>
    </reaction>
</comment>
<keyword evidence="4 8" id="KW-0418">Kinase</keyword>
<proteinExistence type="inferred from homology"/>
<evidence type="ECO:0000313" key="13">
    <source>
        <dbReference type="EMBL" id="KAG7454733.1"/>
    </source>
</evidence>
<dbReference type="InterPro" id="IPR011029">
    <property type="entry name" value="DEATH-like_dom_sf"/>
</dbReference>
<evidence type="ECO:0000313" key="14">
    <source>
        <dbReference type="Proteomes" id="UP001046870"/>
    </source>
</evidence>
<dbReference type="InterPro" id="IPR011009">
    <property type="entry name" value="Kinase-like_dom_sf"/>
</dbReference>
<dbReference type="AlphaFoldDB" id="A0A9D3PBI1"/>
<dbReference type="Gene3D" id="3.30.200.20">
    <property type="entry name" value="Phosphorylase Kinase, domain 1"/>
    <property type="match status" value="1"/>
</dbReference>
<keyword evidence="8" id="KW-0399">Innate immunity</keyword>
<name>A0A9D3PBI1_MEGAT</name>
<comment type="catalytic activity">
    <reaction evidence="6 8">
        <text>L-threonyl-[protein] + ATP = O-phospho-L-threonyl-[protein] + ADP + H(+)</text>
        <dbReference type="Rhea" id="RHEA:46608"/>
        <dbReference type="Rhea" id="RHEA-COMP:11060"/>
        <dbReference type="Rhea" id="RHEA-COMP:11605"/>
        <dbReference type="ChEBI" id="CHEBI:15378"/>
        <dbReference type="ChEBI" id="CHEBI:30013"/>
        <dbReference type="ChEBI" id="CHEBI:30616"/>
        <dbReference type="ChEBI" id="CHEBI:61977"/>
        <dbReference type="ChEBI" id="CHEBI:456216"/>
        <dbReference type="EC" id="2.7.11.1"/>
    </reaction>
</comment>
<dbReference type="PIRSF" id="PIRSF038189">
    <property type="entry name" value="IRAK4"/>
    <property type="match status" value="1"/>
</dbReference>
<evidence type="ECO:0000256" key="3">
    <source>
        <dbReference type="ARBA" id="ARBA00022741"/>
    </source>
</evidence>
<dbReference type="OrthoDB" id="4062651at2759"/>
<dbReference type="FunFam" id="1.10.533.10:FF:000028">
    <property type="entry name" value="Interleukin 1 receptor-associated kinase 4"/>
    <property type="match status" value="1"/>
</dbReference>
<comment type="cofactor">
    <cofactor evidence="8">
        <name>Mg(2+)</name>
        <dbReference type="ChEBI" id="CHEBI:18420"/>
    </cofactor>
</comment>
<comment type="similarity">
    <text evidence="8">Belongs to the protein kinase superfamily. TKL Ser/Thr protein kinase family. Pelle subfamily.</text>
</comment>
<reference evidence="13" key="1">
    <citation type="submission" date="2021-01" db="EMBL/GenBank/DDBJ databases">
        <authorList>
            <person name="Zahm M."/>
            <person name="Roques C."/>
            <person name="Cabau C."/>
            <person name="Klopp C."/>
            <person name="Donnadieu C."/>
            <person name="Jouanno E."/>
            <person name="Lampietro C."/>
            <person name="Louis A."/>
            <person name="Herpin A."/>
            <person name="Echchiki A."/>
            <person name="Berthelot C."/>
            <person name="Parey E."/>
            <person name="Roest-Crollius H."/>
            <person name="Braasch I."/>
            <person name="Postlethwait J."/>
            <person name="Bobe J."/>
            <person name="Montfort J."/>
            <person name="Bouchez O."/>
            <person name="Begum T."/>
            <person name="Mejri S."/>
            <person name="Adams A."/>
            <person name="Chen W.-J."/>
            <person name="Guiguen Y."/>
        </authorList>
    </citation>
    <scope>NUCLEOTIDE SEQUENCE</scope>
    <source>
        <strain evidence="13">YG-15Mar2019-1</strain>
        <tissue evidence="13">Brain</tissue>
    </source>
</reference>
<evidence type="ECO:0000256" key="1">
    <source>
        <dbReference type="ARBA" id="ARBA00022527"/>
    </source>
</evidence>
<feature type="binding site" evidence="11">
    <location>
        <position position="218"/>
    </location>
    <ligand>
        <name>ATP</name>
        <dbReference type="ChEBI" id="CHEBI:30616"/>
    </ligand>
</feature>
<evidence type="ECO:0000256" key="8">
    <source>
        <dbReference type="PIRNR" id="PIRNR038189"/>
    </source>
</evidence>
<dbReference type="PROSITE" id="PS00107">
    <property type="entry name" value="PROTEIN_KINASE_ATP"/>
    <property type="match status" value="1"/>
</dbReference>
<sequence length="469" mass="52512">MNKPITSETFVRHLNHGTMRKLSDFLDPQDSWKQLLADIHKPTGEPRYSQLHLRRFEGLVAMGKSPTMELLHDWGTTNCTVGELVEILVRNQLLAPAALLLPDRITVNEVVPELNLKQNPVVQLPPPRVEETAVLGNQVTVALGRTEESPLPDSTTKPVEEEGPEETGFHKFLFHELMKVTGNFDECPVSEGGHRLGEGGFGVVYKGCFNGRPIAVKKLSSMDDIPPHELKIQFHQEIQTLKTLKHENLVEMVGFSSDGDQPCLVYAYMSNGSLLDRLACLGGSAPLSWRRRCLIATGTARGLEYLHLNHHIHRDIKSGNILLDDAFVPKISDFGLTRASARRSLSTVMTEKIVGTAAYMAPEALRGEITPKSDIFSYGVVLLEVLSGLPPVDDNRDPQFLMEMKDEIEDEEMTLEEFVDKRMGDWDQLGVEKTFELAKRCLLERKSRRPEIKEVLDQLEDILSTASMG</sequence>
<keyword evidence="8" id="KW-0391">Immunity</keyword>
<dbReference type="GO" id="GO:0045087">
    <property type="term" value="P:innate immune response"/>
    <property type="evidence" value="ECO:0007669"/>
    <property type="project" value="UniProtKB-UniRule"/>
</dbReference>
<feature type="binding site" evidence="10">
    <location>
        <position position="317"/>
    </location>
    <ligand>
        <name>ATP</name>
        <dbReference type="ChEBI" id="CHEBI:30616"/>
    </ligand>
</feature>
<dbReference type="PROSITE" id="PS50011">
    <property type="entry name" value="PROTEIN_KINASE_DOM"/>
    <property type="match status" value="1"/>
</dbReference>
<dbReference type="Gene3D" id="1.10.533.10">
    <property type="entry name" value="Death Domain, Fas"/>
    <property type="match status" value="1"/>
</dbReference>
<keyword evidence="1 8" id="KW-0723">Serine/threonine-protein kinase</keyword>
<dbReference type="GO" id="GO:0005737">
    <property type="term" value="C:cytoplasm"/>
    <property type="evidence" value="ECO:0007669"/>
    <property type="project" value="UniProtKB-SubCell"/>
</dbReference>
<keyword evidence="8" id="KW-0460">Magnesium</keyword>
<evidence type="ECO:0000256" key="4">
    <source>
        <dbReference type="ARBA" id="ARBA00022777"/>
    </source>
</evidence>
<dbReference type="EC" id="2.7.11.1" evidence="8"/>
<dbReference type="InterPro" id="IPR051824">
    <property type="entry name" value="LRR_Rcpt-Like_S/T_Kinase"/>
</dbReference>
<dbReference type="Proteomes" id="UP001046870">
    <property type="component" value="Chromosome 25"/>
</dbReference>
<dbReference type="SUPFAM" id="SSF56112">
    <property type="entry name" value="Protein kinase-like (PK-like)"/>
    <property type="match status" value="1"/>
</dbReference>
<feature type="binding site" evidence="10">
    <location>
        <position position="217"/>
    </location>
    <ligand>
        <name>ATP</name>
        <dbReference type="ChEBI" id="CHEBI:30616"/>
    </ligand>
</feature>
<feature type="domain" description="Protein kinase" evidence="12">
    <location>
        <begin position="190"/>
        <end position="463"/>
    </location>
</feature>
<dbReference type="Gene3D" id="1.10.510.10">
    <property type="entry name" value="Transferase(Phosphotransferase) domain 1"/>
    <property type="match status" value="1"/>
</dbReference>
<evidence type="ECO:0000256" key="7">
    <source>
        <dbReference type="ARBA" id="ARBA00048679"/>
    </source>
</evidence>
<feature type="active site" description="Proton acceptor" evidence="9">
    <location>
        <position position="315"/>
    </location>
</feature>
<protein>
    <recommendedName>
        <fullName evidence="8">Interleukin-1 receptor-associated kinase 4</fullName>
        <ecNumber evidence="8">2.7.11.1</ecNumber>
    </recommendedName>
</protein>
<dbReference type="GO" id="GO:0004674">
    <property type="term" value="F:protein serine/threonine kinase activity"/>
    <property type="evidence" value="ECO:0007669"/>
    <property type="project" value="UniProtKB-UniRule"/>
</dbReference>
<evidence type="ECO:0000256" key="5">
    <source>
        <dbReference type="ARBA" id="ARBA00022840"/>
    </source>
</evidence>
<keyword evidence="3 8" id="KW-0547">Nucleotide-binding</keyword>
<evidence type="ECO:0000256" key="10">
    <source>
        <dbReference type="PIRSR" id="PIRSR038189-2"/>
    </source>
</evidence>
<dbReference type="PANTHER" id="PTHR48006">
    <property type="entry name" value="LEUCINE-RICH REPEAT-CONTAINING PROTEIN DDB_G0281931-RELATED"/>
    <property type="match status" value="1"/>
</dbReference>
<evidence type="ECO:0000259" key="12">
    <source>
        <dbReference type="PROSITE" id="PS50011"/>
    </source>
</evidence>
<keyword evidence="5 8" id="KW-0067">ATP-binding</keyword>
<evidence type="ECO:0000256" key="11">
    <source>
        <dbReference type="PROSITE-ProRule" id="PRU10141"/>
    </source>
</evidence>
<evidence type="ECO:0000256" key="2">
    <source>
        <dbReference type="ARBA" id="ARBA00022679"/>
    </source>
</evidence>
<dbReference type="InterPro" id="IPR000719">
    <property type="entry name" value="Prot_kinase_dom"/>
</dbReference>
<dbReference type="GO" id="GO:0007165">
    <property type="term" value="P:signal transduction"/>
    <property type="evidence" value="ECO:0007669"/>
    <property type="project" value="InterPro"/>
</dbReference>
<dbReference type="PANTHER" id="PTHR48006:SF102">
    <property type="entry name" value="LEUCINE-RICH REPEAT-CONTAINING PROTEIN DDB_G0281931-RELATED"/>
    <property type="match status" value="1"/>
</dbReference>